<organism evidence="2">
    <name type="scientific">Heteropoda venatoria</name>
    <name type="common">Brown huntsman spider</name>
    <name type="synonym">Aranea venatoria</name>
    <dbReference type="NCBI Taxonomy" id="152925"/>
    <lineage>
        <taxon>Eukaryota</taxon>
        <taxon>Metazoa</taxon>
        <taxon>Ecdysozoa</taxon>
        <taxon>Arthropoda</taxon>
        <taxon>Chelicerata</taxon>
        <taxon>Arachnida</taxon>
        <taxon>Araneae</taxon>
        <taxon>Araneomorphae</taxon>
        <taxon>Entelegynae</taxon>
        <taxon>Dionycha</taxon>
        <taxon>Sparassidae</taxon>
        <taxon>Heteropoda</taxon>
    </lineage>
</organism>
<feature type="chain" id="PRO_5001836274" evidence="1">
    <location>
        <begin position="20"/>
        <end position="83"/>
    </location>
</feature>
<protein>
    <submittedName>
        <fullName evidence="2">Secretory peptide</fullName>
    </submittedName>
</protein>
<proteinExistence type="evidence at transcript level"/>
<reference evidence="2" key="1">
    <citation type="submission" date="2012-11" db="EMBL/GenBank/DDBJ databases">
        <authorList>
            <person name="Chen J."/>
            <person name="Li Q."/>
            <person name="He Y."/>
            <person name="Liang H."/>
        </authorList>
    </citation>
    <scope>NUCLEOTIDE SEQUENCE</scope>
</reference>
<dbReference type="EMBL" id="KC145641">
    <property type="protein sequence ID" value="AHF45790.1"/>
    <property type="molecule type" value="mRNA"/>
</dbReference>
<evidence type="ECO:0000256" key="1">
    <source>
        <dbReference type="SAM" id="SignalP"/>
    </source>
</evidence>
<name>A0A088BP68_HETVE</name>
<feature type="signal peptide" evidence="1">
    <location>
        <begin position="1"/>
        <end position="19"/>
    </location>
</feature>
<keyword evidence="1" id="KW-0732">Signal</keyword>
<dbReference type="AlphaFoldDB" id="A0A088BP68"/>
<sequence>MSYMYLILFCLVICSTASTKDLLDRSGMQILFGESKREEGRREIVIIRDVDKPNEVTRIICDDEEDCRRKLDEAIQHFFMRFG</sequence>
<evidence type="ECO:0000313" key="2">
    <source>
        <dbReference type="EMBL" id="AHF45790.1"/>
    </source>
</evidence>
<accession>A0A088BP68</accession>